<dbReference type="InterPro" id="IPR050902">
    <property type="entry name" value="ABC_Transporter_SBP"/>
</dbReference>
<reference evidence="4" key="1">
    <citation type="submission" date="2024-06" db="EMBL/GenBank/DDBJ databases">
        <title>Radixoralia hellwigii gen. nov., sp nov., isolated from a root canal in the human oral cavity.</title>
        <authorList>
            <person name="Bartsch S."/>
            <person name="Wittmer A."/>
            <person name="Schulz A.-K."/>
            <person name="Neumann-Schaal M."/>
            <person name="Wolf J."/>
            <person name="Gronow S."/>
            <person name="Tennert C."/>
            <person name="Haecker G."/>
            <person name="Cieplik F."/>
            <person name="Al-Ahmad A."/>
        </authorList>
    </citation>
    <scope>NUCLEOTIDE SEQUENCE [LARGE SCALE GENOMIC DNA]</scope>
    <source>
        <strain evidence="4">Wk13</strain>
    </source>
</reference>
<dbReference type="PROSITE" id="PS50983">
    <property type="entry name" value="FE_B12_PBP"/>
    <property type="match status" value="1"/>
</dbReference>
<feature type="signal peptide" evidence="1">
    <location>
        <begin position="1"/>
        <end position="35"/>
    </location>
</feature>
<proteinExistence type="predicted"/>
<gene>
    <name evidence="3" type="ORF">ABCS64_00345</name>
</gene>
<feature type="domain" description="Fe/B12 periplasmic-binding" evidence="2">
    <location>
        <begin position="79"/>
        <end position="337"/>
    </location>
</feature>
<dbReference type="Gene3D" id="3.40.50.1980">
    <property type="entry name" value="Nitrogenase molybdenum iron protein domain"/>
    <property type="match status" value="2"/>
</dbReference>
<evidence type="ECO:0000313" key="3">
    <source>
        <dbReference type="EMBL" id="MFA9948787.1"/>
    </source>
</evidence>
<organism evidence="3 4">
    <name type="scientific">Dentiradicibacter hellwigii</name>
    <dbReference type="NCBI Taxonomy" id="3149053"/>
    <lineage>
        <taxon>Bacteria</taxon>
        <taxon>Pseudomonadati</taxon>
        <taxon>Pseudomonadota</taxon>
        <taxon>Betaproteobacteria</taxon>
        <taxon>Rhodocyclales</taxon>
        <taxon>Rhodocyclaceae</taxon>
        <taxon>Dentiradicibacter</taxon>
    </lineage>
</organism>
<accession>A0ABV4UAG3</accession>
<keyword evidence="4" id="KW-1185">Reference proteome</keyword>
<sequence length="340" mass="35805">MGDDDTMVKSLSRRALLRRLLALAGAGALPAGALSAGTPGMPAFSAPDGPALCQTSAAFPRRVVDTLGRTLSIARPPQRIVVIFPSNVEIVFALGLEARVAAVGGLVGWPAAALAKPSVGRSLGFSAEAVAAHQPDLIVVTPAQHSALALIAPFGRIGVPVLVLQHPDLPAILRNIRLVGWATGHEAQAEAVLGQMRAQLDRIGDRLHGAPRRRVFLETSAAGNAGFQTVGQGHYANDALAWAGGENVFGDLVGSQQVSGEAIFLRDPDVIISLQRIPDVSAAPEAVRQIVRRPGWSALRAAREGRIVVLQRNHKLIPGPRQIEAVADYARAIHPERFNA</sequence>
<keyword evidence="1" id="KW-0732">Signal</keyword>
<dbReference type="Pfam" id="PF01497">
    <property type="entry name" value="Peripla_BP_2"/>
    <property type="match status" value="1"/>
</dbReference>
<dbReference type="SUPFAM" id="SSF53807">
    <property type="entry name" value="Helical backbone' metal receptor"/>
    <property type="match status" value="1"/>
</dbReference>
<evidence type="ECO:0000313" key="4">
    <source>
        <dbReference type="Proteomes" id="UP001574673"/>
    </source>
</evidence>
<dbReference type="RefSeq" id="WP_418889960.1">
    <property type="nucleotide sequence ID" value="NZ_JBEUWX010000001.1"/>
</dbReference>
<feature type="chain" id="PRO_5045375829" evidence="1">
    <location>
        <begin position="36"/>
        <end position="340"/>
    </location>
</feature>
<evidence type="ECO:0000259" key="2">
    <source>
        <dbReference type="PROSITE" id="PS50983"/>
    </source>
</evidence>
<dbReference type="Proteomes" id="UP001574673">
    <property type="component" value="Unassembled WGS sequence"/>
</dbReference>
<dbReference type="EMBL" id="JBEUWX010000001">
    <property type="protein sequence ID" value="MFA9948787.1"/>
    <property type="molecule type" value="Genomic_DNA"/>
</dbReference>
<protein>
    <submittedName>
        <fullName evidence="3">ABC transporter substrate-binding protein</fullName>
    </submittedName>
</protein>
<name>A0ABV4UAG3_9RHOO</name>
<dbReference type="PANTHER" id="PTHR30535:SF34">
    <property type="entry name" value="MOLYBDATE-BINDING PROTEIN MOLA"/>
    <property type="match status" value="1"/>
</dbReference>
<dbReference type="PROSITE" id="PS51318">
    <property type="entry name" value="TAT"/>
    <property type="match status" value="1"/>
</dbReference>
<dbReference type="PANTHER" id="PTHR30535">
    <property type="entry name" value="VITAMIN B12-BINDING PROTEIN"/>
    <property type="match status" value="1"/>
</dbReference>
<comment type="caution">
    <text evidence="3">The sequence shown here is derived from an EMBL/GenBank/DDBJ whole genome shotgun (WGS) entry which is preliminary data.</text>
</comment>
<dbReference type="InterPro" id="IPR006311">
    <property type="entry name" value="TAT_signal"/>
</dbReference>
<evidence type="ECO:0000256" key="1">
    <source>
        <dbReference type="SAM" id="SignalP"/>
    </source>
</evidence>
<dbReference type="InterPro" id="IPR002491">
    <property type="entry name" value="ABC_transptr_periplasmic_BD"/>
</dbReference>